<evidence type="ECO:0000313" key="2">
    <source>
        <dbReference type="EMBL" id="ALI34470.1"/>
    </source>
</evidence>
<evidence type="ECO:0000313" key="3">
    <source>
        <dbReference type="Proteomes" id="UP000058925"/>
    </source>
</evidence>
<dbReference type="OrthoDB" id="12226at2157"/>
<gene>
    <name evidence="2" type="ORF">NMY3_00256</name>
</gene>
<feature type="compositionally biased region" description="Low complexity" evidence="1">
    <location>
        <begin position="58"/>
        <end position="71"/>
    </location>
</feature>
<dbReference type="KEGG" id="taa:NMY3_00256"/>
<evidence type="ECO:0000256" key="1">
    <source>
        <dbReference type="SAM" id="MobiDB-lite"/>
    </source>
</evidence>
<accession>A0A654LUI6</accession>
<feature type="compositionally biased region" description="Polar residues" evidence="1">
    <location>
        <begin position="45"/>
        <end position="57"/>
    </location>
</feature>
<dbReference type="EMBL" id="CP012850">
    <property type="protein sequence ID" value="ALI34470.1"/>
    <property type="molecule type" value="Genomic_DNA"/>
</dbReference>
<dbReference type="GeneID" id="60420450"/>
<dbReference type="RefSeq" id="WP_196817123.1">
    <property type="nucleotide sequence ID" value="NZ_CP012850.1"/>
</dbReference>
<sequence>MKEIFVFTSLVLSFVLTASLTSISLGQMALAQDLSSLKDHATKLLTGNDNSQRTDNMSESASDNSTSSDSSLTQRATDALGAFLK</sequence>
<proteinExistence type="predicted"/>
<reference evidence="3" key="1">
    <citation type="submission" date="2015-10" db="EMBL/GenBank/DDBJ databases">
        <title>Niche specialization of a soil ammonia-oxidizing archaeon, Candidatus Nitrosocosmicus oleophilus.</title>
        <authorList>
            <person name="Jung M.-Y."/>
            <person name="Rhee S.-K."/>
        </authorList>
    </citation>
    <scope>NUCLEOTIDE SEQUENCE [LARGE SCALE GENOMIC DNA]</scope>
    <source>
        <strain evidence="3">MY3</strain>
    </source>
</reference>
<feature type="region of interest" description="Disordered" evidence="1">
    <location>
        <begin position="45"/>
        <end position="85"/>
    </location>
</feature>
<name>A0A654LUI6_9ARCH</name>
<protein>
    <submittedName>
        <fullName evidence="2">Uncharacterized protein</fullName>
    </submittedName>
</protein>
<keyword evidence="3" id="KW-1185">Reference proteome</keyword>
<dbReference type="AlphaFoldDB" id="A0A654LUI6"/>
<organism evidence="2 3">
    <name type="scientific">Candidatus Nitrosocosmicus oleophilus</name>
    <dbReference type="NCBI Taxonomy" id="1353260"/>
    <lineage>
        <taxon>Archaea</taxon>
        <taxon>Nitrososphaerota</taxon>
        <taxon>Nitrososphaeria</taxon>
        <taxon>Nitrososphaerales</taxon>
        <taxon>Nitrososphaeraceae</taxon>
        <taxon>Candidatus Nitrosocosmicus</taxon>
    </lineage>
</organism>
<dbReference type="Proteomes" id="UP000058925">
    <property type="component" value="Chromosome"/>
</dbReference>